<dbReference type="AlphaFoldDB" id="A0A7S4S1Y3"/>
<name>A0A7S4S1Y3_9STRA</name>
<feature type="region of interest" description="Disordered" evidence="1">
    <location>
        <begin position="57"/>
        <end position="298"/>
    </location>
</feature>
<evidence type="ECO:0000259" key="2">
    <source>
        <dbReference type="Pfam" id="PF20710"/>
    </source>
</evidence>
<feature type="compositionally biased region" description="Basic residues" evidence="1">
    <location>
        <begin position="572"/>
        <end position="590"/>
    </location>
</feature>
<protein>
    <recommendedName>
        <fullName evidence="2">DUF6824 domain-containing protein</fullName>
    </recommendedName>
</protein>
<feature type="compositionally biased region" description="Low complexity" evidence="1">
    <location>
        <begin position="1"/>
        <end position="34"/>
    </location>
</feature>
<feature type="region of interest" description="Disordered" evidence="1">
    <location>
        <begin position="466"/>
        <end position="640"/>
    </location>
</feature>
<accession>A0A7S4S1Y3</accession>
<feature type="compositionally biased region" description="Pro residues" evidence="1">
    <location>
        <begin position="289"/>
        <end position="298"/>
    </location>
</feature>
<feature type="compositionally biased region" description="Basic residues" evidence="1">
    <location>
        <begin position="471"/>
        <end position="490"/>
    </location>
</feature>
<proteinExistence type="predicted"/>
<feature type="compositionally biased region" description="Basic and acidic residues" evidence="1">
    <location>
        <begin position="124"/>
        <end position="137"/>
    </location>
</feature>
<dbReference type="Pfam" id="PF20710">
    <property type="entry name" value="DUF6824"/>
    <property type="match status" value="1"/>
</dbReference>
<feature type="compositionally biased region" description="Acidic residues" evidence="1">
    <location>
        <begin position="220"/>
        <end position="229"/>
    </location>
</feature>
<feature type="compositionally biased region" description="Low complexity" evidence="1">
    <location>
        <begin position="105"/>
        <end position="122"/>
    </location>
</feature>
<feature type="region of interest" description="Disordered" evidence="1">
    <location>
        <begin position="1"/>
        <end position="36"/>
    </location>
</feature>
<reference evidence="3" key="1">
    <citation type="submission" date="2021-01" db="EMBL/GenBank/DDBJ databases">
        <authorList>
            <person name="Corre E."/>
            <person name="Pelletier E."/>
            <person name="Niang G."/>
            <person name="Scheremetjew M."/>
            <person name="Finn R."/>
            <person name="Kale V."/>
            <person name="Holt S."/>
            <person name="Cochrane G."/>
            <person name="Meng A."/>
            <person name="Brown T."/>
            <person name="Cohen L."/>
        </authorList>
    </citation>
    <scope>NUCLEOTIDE SEQUENCE</scope>
    <source>
        <strain evidence="3">GSO104</strain>
    </source>
</reference>
<evidence type="ECO:0000313" key="3">
    <source>
        <dbReference type="EMBL" id="CAE4631949.1"/>
    </source>
</evidence>
<gene>
    <name evidence="3" type="ORF">DBRI00130_LOCUS27895</name>
</gene>
<organism evidence="3">
    <name type="scientific">Ditylum brightwellii</name>
    <dbReference type="NCBI Taxonomy" id="49249"/>
    <lineage>
        <taxon>Eukaryota</taxon>
        <taxon>Sar</taxon>
        <taxon>Stramenopiles</taxon>
        <taxon>Ochrophyta</taxon>
        <taxon>Bacillariophyta</taxon>
        <taxon>Mediophyceae</taxon>
        <taxon>Lithodesmiophycidae</taxon>
        <taxon>Lithodesmiales</taxon>
        <taxon>Lithodesmiaceae</taxon>
        <taxon>Ditylum</taxon>
    </lineage>
</organism>
<sequence>MMSIVSPVKLPSATSSSSLLRSSEPSSLPLSSLPADEKEYVYANSMPSERKYVINSSTTTLEEEKKENAAANYKKKHNDVVKKESFMPWSLPQTSSSMPLEQKHQQSQQTRKPKQQQQQQKAPPHHEREDNMFEDFLRPIPNLSISVDDTSNNDEKVKSKTYQPPSFVKQRRTQSKSRFPLPKMRPNKIKSTLIFSAKKDKEARTTASLDLDDRGHSDDNVDDDNEDDDHASPNDDMPTHSPLPPTQPKSSTITAPALLPTEETNAKRKSLSNRSSSSSLLSGQLIPIPRQPPNVPPLPQKAINTAIERTSEMSPEIPHDHDILLGRQHMRHPGNINYRYVINHYKQSYISAIGTEKDVGEKMKRHKTKIVQKVRDWVYSLDPPGRFLQETTTGSKDDNSVHWILVEDDVILRKIAQQLRDGANKLRKELGIESVTLPAINKNEEEVMDEEENNDNYDLEEEIKDGEIVTRHRNKRRKSKITPKKKNKNKKEKDVLPLKEHTTPQKKEHDLEFVSIKKEEQLLPQGDIKRQEQLKKKTKKEHNDLVVSTTELDLCSSITPSPSLSSPPPSPSKKKKKKKRKRITQAKRSRVPTSPRKQQQEESSLPQPVPLSKSNEHDNNAASVNDDDATPVSSEVKENVFSDKQMEQLVERYRAAAKKGITPVDFQKRLSFILGVDLPLPPEGWDLPLKK</sequence>
<feature type="compositionally biased region" description="Low complexity" evidence="1">
    <location>
        <begin position="272"/>
        <end position="282"/>
    </location>
</feature>
<dbReference type="InterPro" id="IPR049227">
    <property type="entry name" value="DUF6824"/>
</dbReference>
<feature type="compositionally biased region" description="Basic and acidic residues" evidence="1">
    <location>
        <begin position="491"/>
        <end position="535"/>
    </location>
</feature>
<dbReference type="EMBL" id="HBNS01035715">
    <property type="protein sequence ID" value="CAE4631949.1"/>
    <property type="molecule type" value="Transcribed_RNA"/>
</dbReference>
<feature type="domain" description="DUF6824" evidence="2">
    <location>
        <begin position="322"/>
        <end position="421"/>
    </location>
</feature>
<feature type="compositionally biased region" description="Polar residues" evidence="1">
    <location>
        <begin position="591"/>
        <end position="606"/>
    </location>
</feature>
<evidence type="ECO:0000256" key="1">
    <source>
        <dbReference type="SAM" id="MobiDB-lite"/>
    </source>
</evidence>